<dbReference type="OrthoDB" id="10284241at2759"/>
<organism evidence="1 2">
    <name type="scientific">Arabidopsis suecica</name>
    <name type="common">Swedish thale-cress</name>
    <name type="synonym">Cardaminopsis suecica</name>
    <dbReference type="NCBI Taxonomy" id="45249"/>
    <lineage>
        <taxon>Eukaryota</taxon>
        <taxon>Viridiplantae</taxon>
        <taxon>Streptophyta</taxon>
        <taxon>Embryophyta</taxon>
        <taxon>Tracheophyta</taxon>
        <taxon>Spermatophyta</taxon>
        <taxon>Magnoliopsida</taxon>
        <taxon>eudicotyledons</taxon>
        <taxon>Gunneridae</taxon>
        <taxon>Pentapetalae</taxon>
        <taxon>rosids</taxon>
        <taxon>malvids</taxon>
        <taxon>Brassicales</taxon>
        <taxon>Brassicaceae</taxon>
        <taxon>Camelineae</taxon>
        <taxon>Arabidopsis</taxon>
    </lineage>
</organism>
<evidence type="ECO:0000313" key="2">
    <source>
        <dbReference type="Proteomes" id="UP000694251"/>
    </source>
</evidence>
<dbReference type="AlphaFoldDB" id="A0A8T2GD73"/>
<dbReference type="Proteomes" id="UP000694251">
    <property type="component" value="Chromosome 2"/>
</dbReference>
<sequence length="82" mass="9231">MNSMKDQKTKALESLETGRCDRRQLLHRIRETRSERENAETETSIAVSKQILRCSSSPGKKNEFASDYLNMISSVTGVIAVV</sequence>
<accession>A0A8T2GD73</accession>
<evidence type="ECO:0000313" key="1">
    <source>
        <dbReference type="EMBL" id="KAG7641201.1"/>
    </source>
</evidence>
<keyword evidence="2" id="KW-1185">Reference proteome</keyword>
<name>A0A8T2GD73_ARASU</name>
<proteinExistence type="predicted"/>
<reference evidence="1 2" key="1">
    <citation type="submission" date="2020-12" db="EMBL/GenBank/DDBJ databases">
        <title>Concerted genomic and epigenomic changes stabilize Arabidopsis allopolyploids.</title>
        <authorList>
            <person name="Chen Z."/>
        </authorList>
    </citation>
    <scope>NUCLEOTIDE SEQUENCE [LARGE SCALE GENOMIC DNA]</scope>
    <source>
        <strain evidence="1">As9502</strain>
        <tissue evidence="1">Leaf</tissue>
    </source>
</reference>
<protein>
    <submittedName>
        <fullName evidence="1">Uncharacterized protein</fullName>
    </submittedName>
</protein>
<dbReference type="EMBL" id="JAEFBJ010000002">
    <property type="protein sequence ID" value="KAG7641201.1"/>
    <property type="molecule type" value="Genomic_DNA"/>
</dbReference>
<gene>
    <name evidence="1" type="ORF">ISN44_As02g012390</name>
</gene>
<comment type="caution">
    <text evidence="1">The sequence shown here is derived from an EMBL/GenBank/DDBJ whole genome shotgun (WGS) entry which is preliminary data.</text>
</comment>